<dbReference type="InterPro" id="IPR052945">
    <property type="entry name" value="Mitotic_Regulator"/>
</dbReference>
<dbReference type="KEGG" id="uam:UABAM_04735"/>
<dbReference type="EMBL" id="AP019860">
    <property type="protein sequence ID" value="BBM86349.1"/>
    <property type="molecule type" value="Genomic_DNA"/>
</dbReference>
<keyword evidence="2" id="KW-0418">Kinase</keyword>
<dbReference type="PANTHER" id="PTHR43628">
    <property type="entry name" value="ACTIVATOR OF C KINASE PROTEIN 1-RELATED"/>
    <property type="match status" value="1"/>
</dbReference>
<dbReference type="InterPro" id="IPR032675">
    <property type="entry name" value="LRR_dom_sf"/>
</dbReference>
<keyword evidence="1" id="KW-1133">Transmembrane helix</keyword>
<dbReference type="GO" id="GO:0016301">
    <property type="term" value="F:kinase activity"/>
    <property type="evidence" value="ECO:0007669"/>
    <property type="project" value="UniProtKB-KW"/>
</dbReference>
<keyword evidence="2" id="KW-0808">Transferase</keyword>
<protein>
    <submittedName>
        <fullName evidence="2">Receptor protein kinase</fullName>
    </submittedName>
</protein>
<keyword evidence="1" id="KW-0472">Membrane</keyword>
<feature type="transmembrane region" description="Helical" evidence="1">
    <location>
        <begin position="188"/>
        <end position="208"/>
    </location>
</feature>
<dbReference type="PANTHER" id="PTHR43628:SF1">
    <property type="entry name" value="CHITIN SYNTHASE REGULATORY FACTOR 2-RELATED"/>
    <property type="match status" value="1"/>
</dbReference>
<reference evidence="2 3" key="1">
    <citation type="submission" date="2019-08" db="EMBL/GenBank/DDBJ databases">
        <title>Complete genome sequence of Candidatus Uab amorphum.</title>
        <authorList>
            <person name="Shiratori T."/>
            <person name="Suzuki S."/>
            <person name="Kakizawa Y."/>
            <person name="Ishida K."/>
        </authorList>
    </citation>
    <scope>NUCLEOTIDE SEQUENCE [LARGE SCALE GENOMIC DNA]</scope>
    <source>
        <strain evidence="2 3">SRT547</strain>
    </source>
</reference>
<dbReference type="Proteomes" id="UP000326354">
    <property type="component" value="Chromosome"/>
</dbReference>
<dbReference type="Gene3D" id="1.25.40.10">
    <property type="entry name" value="Tetratricopeptide repeat domain"/>
    <property type="match status" value="1"/>
</dbReference>
<dbReference type="SUPFAM" id="SSF52047">
    <property type="entry name" value="RNI-like"/>
    <property type="match status" value="1"/>
</dbReference>
<accession>A0A5S9F669</accession>
<dbReference type="OrthoDB" id="288878at2"/>
<dbReference type="InterPro" id="IPR011990">
    <property type="entry name" value="TPR-like_helical_dom_sf"/>
</dbReference>
<name>A0A5S9F669_UABAM</name>
<dbReference type="Pfam" id="PF08238">
    <property type="entry name" value="Sel1"/>
    <property type="match status" value="2"/>
</dbReference>
<evidence type="ECO:0000313" key="2">
    <source>
        <dbReference type="EMBL" id="BBM86349.1"/>
    </source>
</evidence>
<gene>
    <name evidence="2" type="ORF">UABAM_04735</name>
</gene>
<dbReference type="AlphaFoldDB" id="A0A5S9F669"/>
<organism evidence="2 3">
    <name type="scientific">Uabimicrobium amorphum</name>
    <dbReference type="NCBI Taxonomy" id="2596890"/>
    <lineage>
        <taxon>Bacteria</taxon>
        <taxon>Pseudomonadati</taxon>
        <taxon>Planctomycetota</taxon>
        <taxon>Candidatus Uabimicrobiia</taxon>
        <taxon>Candidatus Uabimicrobiales</taxon>
        <taxon>Candidatus Uabimicrobiaceae</taxon>
        <taxon>Candidatus Uabimicrobium</taxon>
    </lineage>
</organism>
<dbReference type="InterPro" id="IPR006597">
    <property type="entry name" value="Sel1-like"/>
</dbReference>
<evidence type="ECO:0000256" key="1">
    <source>
        <dbReference type="SAM" id="Phobius"/>
    </source>
</evidence>
<evidence type="ECO:0000313" key="3">
    <source>
        <dbReference type="Proteomes" id="UP000326354"/>
    </source>
</evidence>
<keyword evidence="2" id="KW-0675">Receptor</keyword>
<keyword evidence="3" id="KW-1185">Reference proteome</keyword>
<keyword evidence="1" id="KW-0812">Transmembrane</keyword>
<dbReference type="Gene3D" id="3.80.10.10">
    <property type="entry name" value="Ribonuclease Inhibitor"/>
    <property type="match status" value="1"/>
</dbReference>
<dbReference type="SMART" id="SM00671">
    <property type="entry name" value="SEL1"/>
    <property type="match status" value="1"/>
</dbReference>
<dbReference type="SUPFAM" id="SSF81901">
    <property type="entry name" value="HCP-like"/>
    <property type="match status" value="1"/>
</dbReference>
<sequence length="304" mass="34806">MDEIKEIKMEKPQYFVDLSRLWGSVDEEISELESDEVTGLSLRKSENFDAAHLAKFVNLCELDLGRSSVTDKDMVHLANLVQLTDLDLFGTDVGDRGMVHLANLTNLQQLNLGATTVGDEGLVYLKNLTNLKILKLSESEVSEEQIEELQKSLPQVTIEYYVDPSSLQRDIEHHESPQENTTKLASKLTYIIIAILFIVFVIWAVVYIKNAQELSKKKYIANQKKHYFTLAEKCKKEKDYAKAVECYKKISYDPDAMYHLGEMYEEGKGVSKSYSEAFDWYNKAAQQGNIQAIEKLKKWKKSPK</sequence>
<proteinExistence type="predicted"/>